<dbReference type="Pfam" id="PF03609">
    <property type="entry name" value="EII-Sor"/>
    <property type="match status" value="1"/>
</dbReference>
<keyword evidence="2" id="KW-0813">Transport</keyword>
<feature type="transmembrane region" description="Helical" evidence="9">
    <location>
        <begin position="97"/>
        <end position="120"/>
    </location>
</feature>
<evidence type="ECO:0000256" key="6">
    <source>
        <dbReference type="ARBA" id="ARBA00022692"/>
    </source>
</evidence>
<reference evidence="10" key="1">
    <citation type="submission" date="2020-12" db="EMBL/GenBank/DDBJ databases">
        <title>Vagococcus allomyrinae sp. nov. and Enterococcus lavae sp. nov., isolated from the larvae of Allomyrina dichotoma.</title>
        <authorList>
            <person name="Lee S.D."/>
        </authorList>
    </citation>
    <scope>NUCLEOTIDE SEQUENCE</scope>
    <source>
        <strain evidence="10">BWB3-3</strain>
    </source>
</reference>
<gene>
    <name evidence="10" type="ORF">I6N95_14670</name>
</gene>
<dbReference type="GO" id="GO:0009401">
    <property type="term" value="P:phosphoenolpyruvate-dependent sugar phosphotransferase system"/>
    <property type="evidence" value="ECO:0007669"/>
    <property type="project" value="UniProtKB-KW"/>
</dbReference>
<dbReference type="PANTHER" id="PTHR32502:SF8">
    <property type="entry name" value="N-ACETYLGALACTOSAMINE PERMEASE IIC COMPONENT 1"/>
    <property type="match status" value="1"/>
</dbReference>
<sequence length="254" mass="27038">MTIFQAFLCGLIYFFAIGNLPFVGLWTLQRPLVCGFITGIVLGDPLMGAMTGATINLVYLGFISAGGSMPADMALAGILGTAFAITGGLDAQTALSVAVPIGLLGTFVWYARMTFGSIFVHVADSYIEKGEYSKIWRANVLYPQLLTALITVIPCGLAAYFGASYISGLIEALSGNVLTIFTVIGGLMPALGVAITLQYIFKGEAKVFLFLGFILAVYSGLDLLPLGIIAGLVAVVYVQLKGNKQEEEDHYEYE</sequence>
<dbReference type="AlphaFoldDB" id="A0A940P720"/>
<evidence type="ECO:0000256" key="8">
    <source>
        <dbReference type="ARBA" id="ARBA00023136"/>
    </source>
</evidence>
<evidence type="ECO:0000313" key="10">
    <source>
        <dbReference type="EMBL" id="MBP1042260.1"/>
    </source>
</evidence>
<dbReference type="PROSITE" id="PS51106">
    <property type="entry name" value="PTS_EIIC_TYPE_4"/>
    <property type="match status" value="1"/>
</dbReference>
<keyword evidence="5" id="KW-0598">Phosphotransferase system</keyword>
<accession>A0A940P720</accession>
<dbReference type="Proteomes" id="UP000674938">
    <property type="component" value="Unassembled WGS sequence"/>
</dbReference>
<evidence type="ECO:0000256" key="5">
    <source>
        <dbReference type="ARBA" id="ARBA00022683"/>
    </source>
</evidence>
<evidence type="ECO:0000256" key="3">
    <source>
        <dbReference type="ARBA" id="ARBA00022475"/>
    </source>
</evidence>
<evidence type="ECO:0000256" key="4">
    <source>
        <dbReference type="ARBA" id="ARBA00022597"/>
    </source>
</evidence>
<keyword evidence="11" id="KW-1185">Reference proteome</keyword>
<comment type="subcellular location">
    <subcellularLocation>
        <location evidence="1">Cell membrane</location>
        <topology evidence="1">Multi-pass membrane protein</topology>
    </subcellularLocation>
</comment>
<keyword evidence="8 9" id="KW-0472">Membrane</keyword>
<evidence type="ECO:0000256" key="2">
    <source>
        <dbReference type="ARBA" id="ARBA00022448"/>
    </source>
</evidence>
<dbReference type="RefSeq" id="WP_209529266.1">
    <property type="nucleotide sequence ID" value="NZ_JAEEGA010000009.1"/>
</dbReference>
<comment type="caution">
    <text evidence="10">The sequence shown here is derived from an EMBL/GenBank/DDBJ whole genome shotgun (WGS) entry which is preliminary data.</text>
</comment>
<dbReference type="InterPro" id="IPR050303">
    <property type="entry name" value="GatZ_KbaZ_carbometab"/>
</dbReference>
<feature type="transmembrane region" description="Helical" evidence="9">
    <location>
        <begin position="7"/>
        <end position="26"/>
    </location>
</feature>
<evidence type="ECO:0000256" key="7">
    <source>
        <dbReference type="ARBA" id="ARBA00022989"/>
    </source>
</evidence>
<dbReference type="PANTHER" id="PTHR32502">
    <property type="entry name" value="N-ACETYLGALACTOSAMINE PERMEASE II COMPONENT-RELATED"/>
    <property type="match status" value="1"/>
</dbReference>
<dbReference type="EMBL" id="JAEEGA010000009">
    <property type="protein sequence ID" value="MBP1042260.1"/>
    <property type="molecule type" value="Genomic_DNA"/>
</dbReference>
<evidence type="ECO:0000313" key="11">
    <source>
        <dbReference type="Proteomes" id="UP000674938"/>
    </source>
</evidence>
<name>A0A940P720_9ENTE</name>
<organism evidence="10 11">
    <name type="scientific">Vagococcus allomyrinae</name>
    <dbReference type="NCBI Taxonomy" id="2794353"/>
    <lineage>
        <taxon>Bacteria</taxon>
        <taxon>Bacillati</taxon>
        <taxon>Bacillota</taxon>
        <taxon>Bacilli</taxon>
        <taxon>Lactobacillales</taxon>
        <taxon>Enterococcaceae</taxon>
        <taxon>Vagococcus</taxon>
    </lineage>
</organism>
<feature type="transmembrane region" description="Helical" evidence="9">
    <location>
        <begin position="141"/>
        <end position="166"/>
    </location>
</feature>
<keyword evidence="4 10" id="KW-0762">Sugar transport</keyword>
<feature type="transmembrane region" description="Helical" evidence="9">
    <location>
        <begin position="73"/>
        <end position="91"/>
    </location>
</feature>
<evidence type="ECO:0000256" key="1">
    <source>
        <dbReference type="ARBA" id="ARBA00004651"/>
    </source>
</evidence>
<keyword evidence="6 9" id="KW-0812">Transmembrane</keyword>
<feature type="transmembrane region" description="Helical" evidence="9">
    <location>
        <begin position="208"/>
        <end position="238"/>
    </location>
</feature>
<protein>
    <submittedName>
        <fullName evidence="10">PTS sugar transporter subunit IIC</fullName>
    </submittedName>
</protein>
<proteinExistence type="predicted"/>
<dbReference type="InterPro" id="IPR004700">
    <property type="entry name" value="PTS_IIC_man"/>
</dbReference>
<dbReference type="GO" id="GO:0005886">
    <property type="term" value="C:plasma membrane"/>
    <property type="evidence" value="ECO:0007669"/>
    <property type="project" value="UniProtKB-SubCell"/>
</dbReference>
<evidence type="ECO:0000256" key="9">
    <source>
        <dbReference type="SAM" id="Phobius"/>
    </source>
</evidence>
<feature type="transmembrane region" description="Helical" evidence="9">
    <location>
        <begin position="178"/>
        <end position="201"/>
    </location>
</feature>
<keyword evidence="3" id="KW-1003">Cell membrane</keyword>
<keyword evidence="7 9" id="KW-1133">Transmembrane helix</keyword>